<dbReference type="InterPro" id="IPR016047">
    <property type="entry name" value="M23ase_b-sheet_dom"/>
</dbReference>
<organism evidence="3 4">
    <name type="scientific">Rhodophyticola porphyridii</name>
    <dbReference type="NCBI Taxonomy" id="1852017"/>
    <lineage>
        <taxon>Bacteria</taxon>
        <taxon>Pseudomonadati</taxon>
        <taxon>Pseudomonadota</taxon>
        <taxon>Alphaproteobacteria</taxon>
        <taxon>Rhodobacterales</taxon>
        <taxon>Roseobacteraceae</taxon>
        <taxon>Rhodophyticola</taxon>
    </lineage>
</organism>
<dbReference type="SUPFAM" id="SSF51261">
    <property type="entry name" value="Duplicated hybrid motif"/>
    <property type="match status" value="1"/>
</dbReference>
<sequence>MRHLARLALIWALVWALPSGTALADLDPALTAQRAAQMLDAAATSLGEADGARDRVEALTETVRAYEEGLLALREGIRRAALREQTILVVFEAERERLARLLGVLQTMERAPAPLLMLHPSGPVGTARSGMILSDVSPAIASEAARLQGQLQEIAELRALQESALARLSDGLNGAQEARTRLSQAIADRRVLPDRFELNTEAMLQLMESVDSLDSFAESLREQPAETDLSGFDLPDFAEARGSLPLPALGRVLRRFNEEDAAGIARPGLVLATQAQAMVTAPWPATVRYAGPLLDYGTVVIIEPDGDYLLVLAGLADVFVRPGEVLPPSAPIGLMGGAPQTSDNVIVTNAQGGGGELSETLYIELREENVPVDPTEWFVTE</sequence>
<proteinExistence type="predicted"/>
<feature type="chain" id="PRO_5018045581" evidence="1">
    <location>
        <begin position="25"/>
        <end position="381"/>
    </location>
</feature>
<dbReference type="Gene3D" id="2.70.70.10">
    <property type="entry name" value="Glucose Permease (Domain IIA)"/>
    <property type="match status" value="1"/>
</dbReference>
<dbReference type="OrthoDB" id="9809144at2"/>
<evidence type="ECO:0000313" key="4">
    <source>
        <dbReference type="Proteomes" id="UP000281343"/>
    </source>
</evidence>
<protein>
    <submittedName>
        <fullName evidence="3">Peptidase M23</fullName>
    </submittedName>
</protein>
<gene>
    <name evidence="3" type="ORF">D9R08_00260</name>
</gene>
<feature type="signal peptide" evidence="1">
    <location>
        <begin position="1"/>
        <end position="24"/>
    </location>
</feature>
<dbReference type="CDD" id="cd12797">
    <property type="entry name" value="M23_peptidase"/>
    <property type="match status" value="1"/>
</dbReference>
<name>A0A3L9YAZ3_9RHOB</name>
<keyword evidence="1" id="KW-0732">Signal</keyword>
<dbReference type="AlphaFoldDB" id="A0A3L9YAZ3"/>
<evidence type="ECO:0000259" key="2">
    <source>
        <dbReference type="Pfam" id="PF01551"/>
    </source>
</evidence>
<accession>A0A3L9YAZ3</accession>
<dbReference type="EMBL" id="RCNT01000001">
    <property type="protein sequence ID" value="RMA43423.1"/>
    <property type="molecule type" value="Genomic_DNA"/>
</dbReference>
<reference evidence="3 4" key="1">
    <citation type="submission" date="2018-10" db="EMBL/GenBank/DDBJ databases">
        <authorList>
            <person name="Jung H.S."/>
            <person name="Jeon C.O."/>
        </authorList>
    </citation>
    <scope>NUCLEOTIDE SEQUENCE [LARGE SCALE GENOMIC DNA]</scope>
    <source>
        <strain evidence="3 4">MA-7-27</strain>
    </source>
</reference>
<feature type="domain" description="M23ase beta-sheet core" evidence="2">
    <location>
        <begin position="268"/>
        <end position="374"/>
    </location>
</feature>
<evidence type="ECO:0000313" key="3">
    <source>
        <dbReference type="EMBL" id="RMA43423.1"/>
    </source>
</evidence>
<evidence type="ECO:0000256" key="1">
    <source>
        <dbReference type="SAM" id="SignalP"/>
    </source>
</evidence>
<dbReference type="Proteomes" id="UP000281343">
    <property type="component" value="Unassembled WGS sequence"/>
</dbReference>
<dbReference type="RefSeq" id="WP_121896016.1">
    <property type="nucleotide sequence ID" value="NZ_RCNT01000001.1"/>
</dbReference>
<comment type="caution">
    <text evidence="3">The sequence shown here is derived from an EMBL/GenBank/DDBJ whole genome shotgun (WGS) entry which is preliminary data.</text>
</comment>
<dbReference type="InterPro" id="IPR011055">
    <property type="entry name" value="Dup_hybrid_motif"/>
</dbReference>
<keyword evidence="4" id="KW-1185">Reference proteome</keyword>
<dbReference type="Pfam" id="PF01551">
    <property type="entry name" value="Peptidase_M23"/>
    <property type="match status" value="1"/>
</dbReference>